<evidence type="ECO:0000256" key="1">
    <source>
        <dbReference type="ARBA" id="ARBA00023125"/>
    </source>
</evidence>
<dbReference type="InterPro" id="IPR000835">
    <property type="entry name" value="HTH_MarR-typ"/>
</dbReference>
<dbReference type="RefSeq" id="WP_209864032.1">
    <property type="nucleotide sequence ID" value="NZ_JAGGLD010000005.1"/>
</dbReference>
<dbReference type="Gene3D" id="1.10.10.10">
    <property type="entry name" value="Winged helix-like DNA-binding domain superfamily/Winged helix DNA-binding domain"/>
    <property type="match status" value="1"/>
</dbReference>
<proteinExistence type="predicted"/>
<dbReference type="Proteomes" id="UP001519288">
    <property type="component" value="Unassembled WGS sequence"/>
</dbReference>
<reference evidence="3 4" key="1">
    <citation type="submission" date="2021-03" db="EMBL/GenBank/DDBJ databases">
        <title>Genomic Encyclopedia of Type Strains, Phase IV (KMG-IV): sequencing the most valuable type-strain genomes for metagenomic binning, comparative biology and taxonomic classification.</title>
        <authorList>
            <person name="Goeker M."/>
        </authorList>
    </citation>
    <scope>NUCLEOTIDE SEQUENCE [LARGE SCALE GENOMIC DNA]</scope>
    <source>
        <strain evidence="3 4">DSM 26806</strain>
    </source>
</reference>
<dbReference type="InterPro" id="IPR036388">
    <property type="entry name" value="WH-like_DNA-bd_sf"/>
</dbReference>
<dbReference type="EMBL" id="JAGGLD010000005">
    <property type="protein sequence ID" value="MBP2001897.1"/>
    <property type="molecule type" value="Genomic_DNA"/>
</dbReference>
<protein>
    <submittedName>
        <fullName evidence="3">DNA-binding MarR family transcriptional regulator</fullName>
    </submittedName>
</protein>
<sequence>MSSHEQHSTGQRLFRAFDRVRKANWRRGAEASHRPSEMKLLFYVKRGLSFNALGMTISEISSGLEVTSPTVTQLINSLETQGLVERRMDQDDRRVVRVTLTDEGHASIAKAREALFGRFDDLIEHLGTQRSEQLADLLEEVAEFMSNRPDKAE</sequence>
<dbReference type="InterPro" id="IPR039422">
    <property type="entry name" value="MarR/SlyA-like"/>
</dbReference>
<comment type="caution">
    <text evidence="3">The sequence shown here is derived from an EMBL/GenBank/DDBJ whole genome shotgun (WGS) entry which is preliminary data.</text>
</comment>
<dbReference type="PRINTS" id="PR00598">
    <property type="entry name" value="HTHMARR"/>
</dbReference>
<keyword evidence="1 3" id="KW-0238">DNA-binding</keyword>
<gene>
    <name evidence="3" type="ORF">J2Z69_002953</name>
</gene>
<evidence type="ECO:0000313" key="3">
    <source>
        <dbReference type="EMBL" id="MBP2001897.1"/>
    </source>
</evidence>
<keyword evidence="4" id="KW-1185">Reference proteome</keyword>
<dbReference type="InterPro" id="IPR036390">
    <property type="entry name" value="WH_DNA-bd_sf"/>
</dbReference>
<name>A0ABS4JJL5_9BACL</name>
<dbReference type="GO" id="GO:0003677">
    <property type="term" value="F:DNA binding"/>
    <property type="evidence" value="ECO:0007669"/>
    <property type="project" value="UniProtKB-KW"/>
</dbReference>
<dbReference type="PROSITE" id="PS50995">
    <property type="entry name" value="HTH_MARR_2"/>
    <property type="match status" value="1"/>
</dbReference>
<dbReference type="Pfam" id="PF12802">
    <property type="entry name" value="MarR_2"/>
    <property type="match status" value="1"/>
</dbReference>
<dbReference type="SUPFAM" id="SSF46785">
    <property type="entry name" value="Winged helix' DNA-binding domain"/>
    <property type="match status" value="1"/>
</dbReference>
<evidence type="ECO:0000313" key="4">
    <source>
        <dbReference type="Proteomes" id="UP001519288"/>
    </source>
</evidence>
<evidence type="ECO:0000259" key="2">
    <source>
        <dbReference type="PROSITE" id="PS50995"/>
    </source>
</evidence>
<organism evidence="3 4">
    <name type="scientific">Paenibacillus shirakamiensis</name>
    <dbReference type="NCBI Taxonomy" id="1265935"/>
    <lineage>
        <taxon>Bacteria</taxon>
        <taxon>Bacillati</taxon>
        <taxon>Bacillota</taxon>
        <taxon>Bacilli</taxon>
        <taxon>Bacillales</taxon>
        <taxon>Paenibacillaceae</taxon>
        <taxon>Paenibacillus</taxon>
    </lineage>
</organism>
<dbReference type="CDD" id="cd00090">
    <property type="entry name" value="HTH_ARSR"/>
    <property type="match status" value="1"/>
</dbReference>
<dbReference type="InterPro" id="IPR011991">
    <property type="entry name" value="ArsR-like_HTH"/>
</dbReference>
<accession>A0ABS4JJL5</accession>
<dbReference type="PANTHER" id="PTHR33164:SF103">
    <property type="entry name" value="REGULATORY PROTEIN MARR"/>
    <property type="match status" value="1"/>
</dbReference>
<dbReference type="SMART" id="SM00347">
    <property type="entry name" value="HTH_MARR"/>
    <property type="match status" value="1"/>
</dbReference>
<feature type="domain" description="HTH marR-type" evidence="2">
    <location>
        <begin position="10"/>
        <end position="143"/>
    </location>
</feature>
<dbReference type="PANTHER" id="PTHR33164">
    <property type="entry name" value="TRANSCRIPTIONAL REGULATOR, MARR FAMILY"/>
    <property type="match status" value="1"/>
</dbReference>